<evidence type="ECO:0000313" key="2">
    <source>
        <dbReference type="EMBL" id="CAG8488363.1"/>
    </source>
</evidence>
<comment type="caution">
    <text evidence="2">The sequence shown here is derived from an EMBL/GenBank/DDBJ whole genome shotgun (WGS) entry which is preliminary data.</text>
</comment>
<keyword evidence="3" id="KW-1185">Reference proteome</keyword>
<name>A0ABM8VZT2_GIGMA</name>
<evidence type="ECO:0000313" key="3">
    <source>
        <dbReference type="Proteomes" id="UP000789901"/>
    </source>
</evidence>
<dbReference type="EMBL" id="CAJVQB010000429">
    <property type="protein sequence ID" value="CAG8488363.1"/>
    <property type="molecule type" value="Genomic_DNA"/>
</dbReference>
<accession>A0ABM8VZT2</accession>
<gene>
    <name evidence="2" type="ORF">GMARGA_LOCUS1595</name>
</gene>
<reference evidence="2 3" key="1">
    <citation type="submission" date="2021-06" db="EMBL/GenBank/DDBJ databases">
        <authorList>
            <person name="Kallberg Y."/>
            <person name="Tangrot J."/>
            <person name="Rosling A."/>
        </authorList>
    </citation>
    <scope>NUCLEOTIDE SEQUENCE [LARGE SCALE GENOMIC DNA]</scope>
    <source>
        <strain evidence="2 3">120-4 pot B 10/14</strain>
    </source>
</reference>
<dbReference type="Proteomes" id="UP000789901">
    <property type="component" value="Unassembled WGS sequence"/>
</dbReference>
<feature type="compositionally biased region" description="Polar residues" evidence="1">
    <location>
        <begin position="1"/>
        <end position="27"/>
    </location>
</feature>
<proteinExistence type="predicted"/>
<organism evidence="2 3">
    <name type="scientific">Gigaspora margarita</name>
    <dbReference type="NCBI Taxonomy" id="4874"/>
    <lineage>
        <taxon>Eukaryota</taxon>
        <taxon>Fungi</taxon>
        <taxon>Fungi incertae sedis</taxon>
        <taxon>Mucoromycota</taxon>
        <taxon>Glomeromycotina</taxon>
        <taxon>Glomeromycetes</taxon>
        <taxon>Diversisporales</taxon>
        <taxon>Gigasporaceae</taxon>
        <taxon>Gigaspora</taxon>
    </lineage>
</organism>
<protein>
    <submittedName>
        <fullName evidence="2">29450_t:CDS:1</fullName>
    </submittedName>
</protein>
<evidence type="ECO:0000256" key="1">
    <source>
        <dbReference type="SAM" id="MobiDB-lite"/>
    </source>
</evidence>
<sequence length="86" mass="9646">MSSQRSNNNLSNGTFGPNYAGTNSQGNHWVHRGPSLADGGSFRYTNADGSLYYRNDNGSTLKVMISWYILHLMQIPGHFIKPTFYD</sequence>
<feature type="region of interest" description="Disordered" evidence="1">
    <location>
        <begin position="1"/>
        <end position="32"/>
    </location>
</feature>